<name>A0A365XY91_9BACT</name>
<dbReference type="PROSITE" id="PS50234">
    <property type="entry name" value="VWFA"/>
    <property type="match status" value="1"/>
</dbReference>
<accession>A0A365XY91</accession>
<dbReference type="PANTHER" id="PTHR35023">
    <property type="entry name" value="CHELATASE-RELATED"/>
    <property type="match status" value="1"/>
</dbReference>
<dbReference type="Proteomes" id="UP000253410">
    <property type="component" value="Unassembled WGS sequence"/>
</dbReference>
<dbReference type="AlphaFoldDB" id="A0A365XY91"/>
<dbReference type="SUPFAM" id="SSF53300">
    <property type="entry name" value="vWA-like"/>
    <property type="match status" value="1"/>
</dbReference>
<evidence type="ECO:0000313" key="2">
    <source>
        <dbReference type="EMBL" id="RBL91317.1"/>
    </source>
</evidence>
<organism evidence="2 3">
    <name type="scientific">Chitinophaga flava</name>
    <dbReference type="NCBI Taxonomy" id="2259036"/>
    <lineage>
        <taxon>Bacteria</taxon>
        <taxon>Pseudomonadati</taxon>
        <taxon>Bacteroidota</taxon>
        <taxon>Chitinophagia</taxon>
        <taxon>Chitinophagales</taxon>
        <taxon>Chitinophagaceae</taxon>
        <taxon>Chitinophaga</taxon>
    </lineage>
</organism>
<reference evidence="2 3" key="1">
    <citation type="submission" date="2018-05" db="EMBL/GenBank/DDBJ databases">
        <title>Chitinophaga sp. K3CV102501T nov., isolated from isolated from a monsoon evergreen broad-leaved forest soil.</title>
        <authorList>
            <person name="Lv Y."/>
        </authorList>
    </citation>
    <scope>NUCLEOTIDE SEQUENCE [LARGE SCALE GENOMIC DNA]</scope>
    <source>
        <strain evidence="2 3">GDMCC 1.1325</strain>
    </source>
</reference>
<gene>
    <name evidence="2" type="ORF">DF182_01445</name>
</gene>
<dbReference type="InterPro" id="IPR036465">
    <property type="entry name" value="vWFA_dom_sf"/>
</dbReference>
<protein>
    <recommendedName>
        <fullName evidence="1">VWFA domain-containing protein</fullName>
    </recommendedName>
</protein>
<evidence type="ECO:0000313" key="3">
    <source>
        <dbReference type="Proteomes" id="UP000253410"/>
    </source>
</evidence>
<dbReference type="InterPro" id="IPR052989">
    <property type="entry name" value="Mg-chelatase_DI-like"/>
</dbReference>
<proteinExistence type="predicted"/>
<evidence type="ECO:0000259" key="1">
    <source>
        <dbReference type="PROSITE" id="PS50234"/>
    </source>
</evidence>
<dbReference type="Gene3D" id="3.40.50.410">
    <property type="entry name" value="von Willebrand factor, type A domain"/>
    <property type="match status" value="1"/>
</dbReference>
<dbReference type="PANTHER" id="PTHR35023:SF1">
    <property type="entry name" value="MG-PROTOPORPHYRIN IX CHELATASE"/>
    <property type="match status" value="1"/>
</dbReference>
<dbReference type="SMART" id="SM00327">
    <property type="entry name" value="VWA"/>
    <property type="match status" value="1"/>
</dbReference>
<feature type="domain" description="VWFA" evidence="1">
    <location>
        <begin position="63"/>
        <end position="201"/>
    </location>
</feature>
<dbReference type="Pfam" id="PF13519">
    <property type="entry name" value="VWA_2"/>
    <property type="match status" value="1"/>
</dbReference>
<sequence>MKTGMQGARKGTIARVPLASHQLLSRSAGHQQENDLLATVKHYLVHQTCVIKKRPVQQKTALRLFVLVDSSASMAADRQISLVKGLITDMLFRYRQQRPQVSVIALAQGTASVIIPFTTQLSQINEALASLRTGGKTNLAAGFRQMAQMIRPNGDYQLYLFTDGRVNAGTTNQPFEEAVTIFREQLRRHCKHTSIINTETGYPRLNMAVTLAEKLGCKVFGPEIYSA</sequence>
<dbReference type="EMBL" id="QFFJ01000001">
    <property type="protein sequence ID" value="RBL91317.1"/>
    <property type="molecule type" value="Genomic_DNA"/>
</dbReference>
<keyword evidence="3" id="KW-1185">Reference proteome</keyword>
<dbReference type="InterPro" id="IPR002035">
    <property type="entry name" value="VWF_A"/>
</dbReference>
<comment type="caution">
    <text evidence="2">The sequence shown here is derived from an EMBL/GenBank/DDBJ whole genome shotgun (WGS) entry which is preliminary data.</text>
</comment>